<gene>
    <name evidence="2" type="ORF">EHS24_001038</name>
</gene>
<dbReference type="RefSeq" id="XP_028480701.1">
    <property type="nucleotide sequence ID" value="XM_028616844.1"/>
</dbReference>
<protein>
    <submittedName>
        <fullName evidence="2">Uncharacterized protein</fullName>
    </submittedName>
</protein>
<keyword evidence="3" id="KW-1185">Reference proteome</keyword>
<reference evidence="2 3" key="1">
    <citation type="submission" date="2018-11" db="EMBL/GenBank/DDBJ databases">
        <title>Genome sequence of Apiotrichum porosum DSM 27194.</title>
        <authorList>
            <person name="Aliyu H."/>
            <person name="Gorte O."/>
            <person name="Ochsenreither K."/>
        </authorList>
    </citation>
    <scope>NUCLEOTIDE SEQUENCE [LARGE SCALE GENOMIC DNA]</scope>
    <source>
        <strain evidence="2 3">DSM 27194</strain>
    </source>
</reference>
<dbReference type="GeneID" id="39585581"/>
<proteinExistence type="predicted"/>
<dbReference type="Proteomes" id="UP000279236">
    <property type="component" value="Unassembled WGS sequence"/>
</dbReference>
<dbReference type="OrthoDB" id="2572490at2759"/>
<comment type="caution">
    <text evidence="2">The sequence shown here is derived from an EMBL/GenBank/DDBJ whole genome shotgun (WGS) entry which is preliminary data.</text>
</comment>
<evidence type="ECO:0000313" key="2">
    <source>
        <dbReference type="EMBL" id="RSH88493.1"/>
    </source>
</evidence>
<feature type="compositionally biased region" description="Basic and acidic residues" evidence="1">
    <location>
        <begin position="443"/>
        <end position="455"/>
    </location>
</feature>
<evidence type="ECO:0000313" key="3">
    <source>
        <dbReference type="Proteomes" id="UP000279236"/>
    </source>
</evidence>
<dbReference type="AlphaFoldDB" id="A0A427YBM6"/>
<feature type="region of interest" description="Disordered" evidence="1">
    <location>
        <begin position="443"/>
        <end position="467"/>
    </location>
</feature>
<feature type="compositionally biased region" description="Acidic residues" evidence="1">
    <location>
        <begin position="456"/>
        <end position="465"/>
    </location>
</feature>
<sequence length="566" mass="63577">MTNPVAPTDDEHRVPDHHFLAYPPFPAKDQTAAMVESFEDFKQEPIMMPSLPPGDYTDDDLRRGLDGWTDEAAMTGTDAYGQQLIDLSIDRTPEAVAAAKRDRSNRYNERQRLRWRVNVVDAFKIGSDPNWNEPEGTLNVDCDISRPPFNRLMDATLGFLDSRFDAFGNKRWKQLFVMIRYGFGLKTEFSGLHWPGSGSYAQKYHYTHAARRGASYEQRGLMNLDTIGESCALLRSPEQATRGFLAMARREAEAVWDIESAKKLTEIFAAFLAYLEHYEVLSDAYLAPAIRRASLMAKAASLALVQSKQIEDKIDQPDGLNHAAWVLLGGTYGNRQVVASVIAAEAEKEQVVDDDESDGGWSAPDLDLSSPGMASLTATQAIEVLQPMFDPVPVESLRQVNYLPFSRRKVVALLPPDTSSSGPAFTKTYYRLRTVPAPWTDEERWREPGRRAREGDGEEEEDEVVEEHPAIFEKEEATMEDTGDIDFWIDPAGLDMADPTWIIGMGFRARWAEIGSSIEGQSWWILKLKDYVLPAFWQSTEQERLAVQNDPAAPYPAQAVVAEPPE</sequence>
<dbReference type="EMBL" id="RSCE01000001">
    <property type="protein sequence ID" value="RSH88493.1"/>
    <property type="molecule type" value="Genomic_DNA"/>
</dbReference>
<evidence type="ECO:0000256" key="1">
    <source>
        <dbReference type="SAM" id="MobiDB-lite"/>
    </source>
</evidence>
<accession>A0A427YBM6</accession>
<organism evidence="2 3">
    <name type="scientific">Apiotrichum porosum</name>
    <dbReference type="NCBI Taxonomy" id="105984"/>
    <lineage>
        <taxon>Eukaryota</taxon>
        <taxon>Fungi</taxon>
        <taxon>Dikarya</taxon>
        <taxon>Basidiomycota</taxon>
        <taxon>Agaricomycotina</taxon>
        <taxon>Tremellomycetes</taxon>
        <taxon>Trichosporonales</taxon>
        <taxon>Trichosporonaceae</taxon>
        <taxon>Apiotrichum</taxon>
    </lineage>
</organism>
<name>A0A427YBM6_9TREE</name>